<accession>A0AAV4UX35</accession>
<sequence>MKLLSGLLVLMIRWIFAEVDAYVWERRLDTSSGFCEDTNYKIRVGEEGNDDVACERIFCRQEYIFAHG</sequence>
<gene>
    <name evidence="2" type="ORF">CDAR_481621</name>
</gene>
<keyword evidence="3" id="KW-1185">Reference proteome</keyword>
<dbReference type="Proteomes" id="UP001054837">
    <property type="component" value="Unassembled WGS sequence"/>
</dbReference>
<feature type="signal peptide" evidence="1">
    <location>
        <begin position="1"/>
        <end position="21"/>
    </location>
</feature>
<keyword evidence="1" id="KW-0732">Signal</keyword>
<comment type="caution">
    <text evidence="2">The sequence shown here is derived from an EMBL/GenBank/DDBJ whole genome shotgun (WGS) entry which is preliminary data.</text>
</comment>
<dbReference type="AlphaFoldDB" id="A0AAV4UX35"/>
<organism evidence="2 3">
    <name type="scientific">Caerostris darwini</name>
    <dbReference type="NCBI Taxonomy" id="1538125"/>
    <lineage>
        <taxon>Eukaryota</taxon>
        <taxon>Metazoa</taxon>
        <taxon>Ecdysozoa</taxon>
        <taxon>Arthropoda</taxon>
        <taxon>Chelicerata</taxon>
        <taxon>Arachnida</taxon>
        <taxon>Araneae</taxon>
        <taxon>Araneomorphae</taxon>
        <taxon>Entelegynae</taxon>
        <taxon>Araneoidea</taxon>
        <taxon>Araneidae</taxon>
        <taxon>Caerostris</taxon>
    </lineage>
</organism>
<proteinExistence type="predicted"/>
<evidence type="ECO:0000256" key="1">
    <source>
        <dbReference type="SAM" id="SignalP"/>
    </source>
</evidence>
<feature type="chain" id="PRO_5043708286" evidence="1">
    <location>
        <begin position="22"/>
        <end position="68"/>
    </location>
</feature>
<evidence type="ECO:0000313" key="2">
    <source>
        <dbReference type="EMBL" id="GIY62255.1"/>
    </source>
</evidence>
<dbReference type="EMBL" id="BPLQ01012069">
    <property type="protein sequence ID" value="GIY62255.1"/>
    <property type="molecule type" value="Genomic_DNA"/>
</dbReference>
<reference evidence="2 3" key="1">
    <citation type="submission" date="2021-06" db="EMBL/GenBank/DDBJ databases">
        <title>Caerostris darwini draft genome.</title>
        <authorList>
            <person name="Kono N."/>
            <person name="Arakawa K."/>
        </authorList>
    </citation>
    <scope>NUCLEOTIDE SEQUENCE [LARGE SCALE GENOMIC DNA]</scope>
</reference>
<protein>
    <submittedName>
        <fullName evidence="2">Uncharacterized protein</fullName>
    </submittedName>
</protein>
<evidence type="ECO:0000313" key="3">
    <source>
        <dbReference type="Proteomes" id="UP001054837"/>
    </source>
</evidence>
<name>A0AAV4UX35_9ARAC</name>